<evidence type="ECO:0000313" key="2">
    <source>
        <dbReference type="Proteomes" id="UP000324222"/>
    </source>
</evidence>
<dbReference type="AlphaFoldDB" id="A0A5B7I038"/>
<proteinExistence type="predicted"/>
<sequence>MLPSFSVQRELIPNRDPIIYFFLSATIFNSTVNFEAREPFIRKASVWTWHHLFLSLPFYLCLVRLGGRAGRLGYLYKDHLRHSLLERPVGTSKVWTMMIDQDLRQRRCTGGLEASY</sequence>
<evidence type="ECO:0000313" key="1">
    <source>
        <dbReference type="EMBL" id="MPC77052.1"/>
    </source>
</evidence>
<dbReference type="Proteomes" id="UP000324222">
    <property type="component" value="Unassembled WGS sequence"/>
</dbReference>
<organism evidence="1 2">
    <name type="scientific">Portunus trituberculatus</name>
    <name type="common">Swimming crab</name>
    <name type="synonym">Neptunus trituberculatus</name>
    <dbReference type="NCBI Taxonomy" id="210409"/>
    <lineage>
        <taxon>Eukaryota</taxon>
        <taxon>Metazoa</taxon>
        <taxon>Ecdysozoa</taxon>
        <taxon>Arthropoda</taxon>
        <taxon>Crustacea</taxon>
        <taxon>Multicrustacea</taxon>
        <taxon>Malacostraca</taxon>
        <taxon>Eumalacostraca</taxon>
        <taxon>Eucarida</taxon>
        <taxon>Decapoda</taxon>
        <taxon>Pleocyemata</taxon>
        <taxon>Brachyura</taxon>
        <taxon>Eubrachyura</taxon>
        <taxon>Portunoidea</taxon>
        <taxon>Portunidae</taxon>
        <taxon>Portuninae</taxon>
        <taxon>Portunus</taxon>
    </lineage>
</organism>
<protein>
    <submittedName>
        <fullName evidence="1">Uncharacterized protein</fullName>
    </submittedName>
</protein>
<gene>
    <name evidence="1" type="ORF">E2C01_071492</name>
</gene>
<keyword evidence="2" id="KW-1185">Reference proteome</keyword>
<dbReference type="EMBL" id="VSRR010044890">
    <property type="protein sequence ID" value="MPC77052.1"/>
    <property type="molecule type" value="Genomic_DNA"/>
</dbReference>
<reference evidence="1 2" key="1">
    <citation type="submission" date="2019-05" db="EMBL/GenBank/DDBJ databases">
        <title>Another draft genome of Portunus trituberculatus and its Hox gene families provides insights of decapod evolution.</title>
        <authorList>
            <person name="Jeong J.-H."/>
            <person name="Song I."/>
            <person name="Kim S."/>
            <person name="Choi T."/>
            <person name="Kim D."/>
            <person name="Ryu S."/>
            <person name="Kim W."/>
        </authorList>
    </citation>
    <scope>NUCLEOTIDE SEQUENCE [LARGE SCALE GENOMIC DNA]</scope>
    <source>
        <tissue evidence="1">Muscle</tissue>
    </source>
</reference>
<name>A0A5B7I038_PORTR</name>
<accession>A0A5B7I038</accession>
<comment type="caution">
    <text evidence="1">The sequence shown here is derived from an EMBL/GenBank/DDBJ whole genome shotgun (WGS) entry which is preliminary data.</text>
</comment>